<gene>
    <name evidence="2" type="ORF">EC1118_1B15_4500g</name>
</gene>
<dbReference type="Proteomes" id="UP000000286">
    <property type="component" value="Chromosome II"/>
</dbReference>
<sequence>MCSRFSSTSLKCLLCSQNRHCSSGISTLLRSFSCITLSAISSSVNCSGSSFLGSSFSLFSSFSCKESLLRSGVFPSWLFCMFSSILALAISNSFFFFSSNACFSLLFNSFLVTGFSFSADLLVLAAAADTLESNVSNDIGGNCATRLFKL</sequence>
<keyword evidence="1" id="KW-0472">Membrane</keyword>
<proteinExistence type="predicted"/>
<name>D3UF15_YEAS8</name>
<feature type="transmembrane region" description="Helical" evidence="1">
    <location>
        <begin position="105"/>
        <end position="128"/>
    </location>
</feature>
<reference evidence="2 3" key="1">
    <citation type="journal article" date="2009" name="Proc. Natl. Acad. Sci. U.S.A.">
        <title>Eukaryote-to-eukaryote gene transfer events revealed by the genome sequence of the wine yeast Saccharomyces cerevisiae EC1118.</title>
        <authorList>
            <person name="Novo M."/>
            <person name="Bigey F."/>
            <person name="Beyne E."/>
            <person name="Galeote V."/>
            <person name="Gavory F."/>
            <person name="Mallet S."/>
            <person name="Cambot B."/>
            <person name="Legras J.L."/>
            <person name="Wincker P."/>
            <person name="Casaregola S."/>
            <person name="Dequin S."/>
        </authorList>
    </citation>
    <scope>NUCLEOTIDE SEQUENCE [LARGE SCALE GENOMIC DNA]</scope>
    <source>
        <strain evidence="3">Lalvin EC1118 / Prise de mousse</strain>
    </source>
</reference>
<keyword evidence="1" id="KW-1133">Transmembrane helix</keyword>
<evidence type="ECO:0000256" key="1">
    <source>
        <dbReference type="SAM" id="Phobius"/>
    </source>
</evidence>
<feature type="transmembrane region" description="Helical" evidence="1">
    <location>
        <begin position="76"/>
        <end position="98"/>
    </location>
</feature>
<keyword evidence="1" id="KW-0812">Transmembrane</keyword>
<dbReference type="AlphaFoldDB" id="D3UF15"/>
<protein>
    <submittedName>
        <fullName evidence="2">Slm6p</fullName>
    </submittedName>
</protein>
<dbReference type="HOGENOM" id="CLU_1741999_0_0_1"/>
<evidence type="ECO:0000313" key="3">
    <source>
        <dbReference type="Proteomes" id="UP000000286"/>
    </source>
</evidence>
<dbReference type="EMBL" id="FN393060">
    <property type="protein sequence ID" value="CBK39345.1"/>
    <property type="molecule type" value="Genomic_DNA"/>
</dbReference>
<organism evidence="2 3">
    <name type="scientific">Saccharomyces cerevisiae (strain Lalvin EC1118 / Prise de mousse)</name>
    <name type="common">Baker's yeast</name>
    <dbReference type="NCBI Taxonomy" id="643680"/>
    <lineage>
        <taxon>Eukaryota</taxon>
        <taxon>Fungi</taxon>
        <taxon>Dikarya</taxon>
        <taxon>Ascomycota</taxon>
        <taxon>Saccharomycotina</taxon>
        <taxon>Saccharomycetes</taxon>
        <taxon>Saccharomycetales</taxon>
        <taxon>Saccharomycetaceae</taxon>
        <taxon>Saccharomyces</taxon>
    </lineage>
</organism>
<evidence type="ECO:0000313" key="2">
    <source>
        <dbReference type="EMBL" id="CBK39345.1"/>
    </source>
</evidence>
<accession>D3UF15</accession>